<dbReference type="EMBL" id="CAXDID020000449">
    <property type="protein sequence ID" value="CAL6092908.1"/>
    <property type="molecule type" value="Genomic_DNA"/>
</dbReference>
<evidence type="ECO:0000313" key="4">
    <source>
        <dbReference type="EMBL" id="CAL6092908.1"/>
    </source>
</evidence>
<evidence type="ECO:0000313" key="2">
    <source>
        <dbReference type="EMBL" id="CAI9956977.1"/>
    </source>
</evidence>
<dbReference type="EMBL" id="CATOUU010000880">
    <property type="protein sequence ID" value="CAI9956977.1"/>
    <property type="molecule type" value="Genomic_DNA"/>
</dbReference>
<dbReference type="EMBL" id="CATOUU010000827">
    <property type="protein sequence ID" value="CAI9951915.1"/>
    <property type="molecule type" value="Genomic_DNA"/>
</dbReference>
<keyword evidence="5" id="KW-1185">Reference proteome</keyword>
<protein>
    <submittedName>
        <fullName evidence="3">Hypothetical_protein</fullName>
    </submittedName>
</protein>
<reference evidence="3 5" key="2">
    <citation type="submission" date="2024-07" db="EMBL/GenBank/DDBJ databases">
        <authorList>
            <person name="Akdeniz Z."/>
        </authorList>
    </citation>
    <scope>NUCLEOTIDE SEQUENCE [LARGE SCALE GENOMIC DNA]</scope>
</reference>
<name>A0AA86Q442_9EUKA</name>
<dbReference type="AlphaFoldDB" id="A0AA86Q442"/>
<reference evidence="1" key="1">
    <citation type="submission" date="2023-06" db="EMBL/GenBank/DDBJ databases">
        <authorList>
            <person name="Kurt Z."/>
        </authorList>
    </citation>
    <scope>NUCLEOTIDE SEQUENCE</scope>
</reference>
<comment type="caution">
    <text evidence="1">The sequence shown here is derived from an EMBL/GenBank/DDBJ whole genome shotgun (WGS) entry which is preliminary data.</text>
</comment>
<organism evidence="1">
    <name type="scientific">Hexamita inflata</name>
    <dbReference type="NCBI Taxonomy" id="28002"/>
    <lineage>
        <taxon>Eukaryota</taxon>
        <taxon>Metamonada</taxon>
        <taxon>Diplomonadida</taxon>
        <taxon>Hexamitidae</taxon>
        <taxon>Hexamitinae</taxon>
        <taxon>Hexamita</taxon>
    </lineage>
</organism>
<dbReference type="EMBL" id="CAXDID020000101">
    <property type="protein sequence ID" value="CAL6026321.1"/>
    <property type="molecule type" value="Genomic_DNA"/>
</dbReference>
<evidence type="ECO:0000313" key="1">
    <source>
        <dbReference type="EMBL" id="CAI9951915.1"/>
    </source>
</evidence>
<dbReference type="Proteomes" id="UP001642409">
    <property type="component" value="Unassembled WGS sequence"/>
</dbReference>
<evidence type="ECO:0000313" key="5">
    <source>
        <dbReference type="Proteomes" id="UP001642409"/>
    </source>
</evidence>
<gene>
    <name evidence="3" type="ORF">HINF_LOCUS30792</name>
    <name evidence="1" type="ORF">HINF_LOCUS39560</name>
    <name evidence="2" type="ORF">HINF_LOCUS44622</name>
    <name evidence="4" type="ORF">HINF_LOCUS66530</name>
</gene>
<proteinExistence type="predicted"/>
<accession>A0AA86Q442</accession>
<sequence>MGMCYSDTFEGTQNDNEATFDMDEVIKLQEMRNNTRAQSFTESYDLHYKTLINNYTSETDHIVQIIQQDQDLFKKNASYSHRTPQLSNLQRLQSIELTESDSTSQSQK</sequence>
<evidence type="ECO:0000313" key="3">
    <source>
        <dbReference type="EMBL" id="CAL6026321.1"/>
    </source>
</evidence>